<dbReference type="PROSITE" id="PS50075">
    <property type="entry name" value="CARRIER"/>
    <property type="match status" value="1"/>
</dbReference>
<dbReference type="RefSeq" id="WP_086570909.1">
    <property type="nucleotide sequence ID" value="NZ_JAFMOF010000004.1"/>
</dbReference>
<keyword evidence="3" id="KW-1185">Reference proteome</keyword>
<protein>
    <submittedName>
        <fullName evidence="2">Acyl carrier protein</fullName>
    </submittedName>
</protein>
<proteinExistence type="predicted"/>
<dbReference type="Proteomes" id="UP000664781">
    <property type="component" value="Unassembled WGS sequence"/>
</dbReference>
<name>A0A939FSQ2_9ACTN</name>
<comment type="caution">
    <text evidence="2">The sequence shown here is derived from an EMBL/GenBank/DDBJ whole genome shotgun (WGS) entry which is preliminary data.</text>
</comment>
<sequence length="97" mass="10276">MEPVYDLMTRLLSEYFGVPEEQLTPDATFERLDIDSLAQVELVTLLEDRLKVTLGEPPAGATLGEIAARIERLVAAGTVGAQPQAPADAVASAGPAR</sequence>
<dbReference type="Pfam" id="PF00550">
    <property type="entry name" value="PP-binding"/>
    <property type="match status" value="1"/>
</dbReference>
<reference evidence="2" key="1">
    <citation type="submission" date="2021-03" db="EMBL/GenBank/DDBJ databases">
        <title>Streptomyces strains.</title>
        <authorList>
            <person name="Lund M.B."/>
            <person name="Toerring T."/>
        </authorList>
    </citation>
    <scope>NUCLEOTIDE SEQUENCE</scope>
    <source>
        <strain evidence="2">JCM 4242</strain>
    </source>
</reference>
<feature type="domain" description="Carrier" evidence="1">
    <location>
        <begin position="2"/>
        <end position="77"/>
    </location>
</feature>
<evidence type="ECO:0000313" key="2">
    <source>
        <dbReference type="EMBL" id="MBO0655986.1"/>
    </source>
</evidence>
<gene>
    <name evidence="2" type="ORF">J1792_25415</name>
</gene>
<dbReference type="Gene3D" id="1.10.1200.10">
    <property type="entry name" value="ACP-like"/>
    <property type="match status" value="1"/>
</dbReference>
<organism evidence="2 3">
    <name type="scientific">Streptomyces triculaminicus</name>
    <dbReference type="NCBI Taxonomy" id="2816232"/>
    <lineage>
        <taxon>Bacteria</taxon>
        <taxon>Bacillati</taxon>
        <taxon>Actinomycetota</taxon>
        <taxon>Actinomycetes</taxon>
        <taxon>Kitasatosporales</taxon>
        <taxon>Streptomycetaceae</taxon>
        <taxon>Streptomyces</taxon>
    </lineage>
</organism>
<dbReference type="InterPro" id="IPR036736">
    <property type="entry name" value="ACP-like_sf"/>
</dbReference>
<dbReference type="SUPFAM" id="SSF47336">
    <property type="entry name" value="ACP-like"/>
    <property type="match status" value="1"/>
</dbReference>
<dbReference type="AlphaFoldDB" id="A0A939FSQ2"/>
<evidence type="ECO:0000313" key="3">
    <source>
        <dbReference type="Proteomes" id="UP000664781"/>
    </source>
</evidence>
<dbReference type="EMBL" id="JAFMOF010000004">
    <property type="protein sequence ID" value="MBO0655986.1"/>
    <property type="molecule type" value="Genomic_DNA"/>
</dbReference>
<dbReference type="InterPro" id="IPR009081">
    <property type="entry name" value="PP-bd_ACP"/>
</dbReference>
<accession>A0A939FSQ2</accession>
<evidence type="ECO:0000259" key="1">
    <source>
        <dbReference type="PROSITE" id="PS50075"/>
    </source>
</evidence>